<accession>A0A449B1C8</accession>
<feature type="transmembrane region" description="Helical" evidence="6">
    <location>
        <begin position="132"/>
        <end position="153"/>
    </location>
</feature>
<keyword evidence="8" id="KW-1185">Reference proteome</keyword>
<dbReference type="EMBL" id="LR215036">
    <property type="protein sequence ID" value="VEU74376.1"/>
    <property type="molecule type" value="Genomic_DNA"/>
</dbReference>
<feature type="transmembrane region" description="Helical" evidence="6">
    <location>
        <begin position="205"/>
        <end position="224"/>
    </location>
</feature>
<sequence>MSTNNNQKPFTSKQFLSFGINYIAGFGFIATAFSLFSLGPLWILVFAVCSFIALAVMLCFSKMSETSSNRFGGPYIYATEALEHKKLSSRMFIFLTGWNNFVGPLLYSAAFPLFLVSVFSSFIDTNNPSAKWGLIIGGLAVFILIAFISTLGYQLSKGLVLFFATIKWLIIATAMVLAIILIAQSAGIGFSENYLLTYNGKPKEITLSKIATITTAFFFSFGGLEDISTMSPEVKTKSFKKILNLTFIGVFIIYAIGLVIFSGLPVGGNGSSEVKQRISSYSDIYKAIGGITALSFFAIGSLSNSIASRISITLANSFKLVPLSEDGYLPKYFLAKNNKNKFSRIIYLTLILTLILMLVIFFVSLASGSSDFDSAVSKAASIGGASALFQYFLGFITFFVYYHKGKLKDRSNWKNIISLIIQAFSLVFIAIILFLFFFPLDTAIKPGTNQTHVILNWGIQNTLNITIYPAILSLGYVLFFIAERSSKKQNKNIKLSQKQSHFISLDSKNNFKNKR</sequence>
<reference evidence="7 8" key="1">
    <citation type="submission" date="2019-01" db="EMBL/GenBank/DDBJ databases">
        <authorList>
            <consortium name="Pathogen Informatics"/>
        </authorList>
    </citation>
    <scope>NUCLEOTIDE SEQUENCE [LARGE SCALE GENOMIC DNA]</scope>
    <source>
        <strain evidence="7 8">NCTC10181</strain>
    </source>
</reference>
<dbReference type="KEGG" id="mcit:NCTC10181_00213"/>
<name>A0A449B1C8_9BACT</name>
<dbReference type="PANTHER" id="PTHR42770:SF18">
    <property type="entry name" value="ARGININE_AGMATINE ANTIPORTER"/>
    <property type="match status" value="1"/>
</dbReference>
<feature type="transmembrane region" description="Helical" evidence="6">
    <location>
        <begin position="284"/>
        <end position="302"/>
    </location>
</feature>
<keyword evidence="5 6" id="KW-0472">Membrane</keyword>
<gene>
    <name evidence="7" type="ORF">NCTC10181_00213</name>
</gene>
<evidence type="ECO:0000256" key="2">
    <source>
        <dbReference type="ARBA" id="ARBA00022475"/>
    </source>
</evidence>
<evidence type="ECO:0000313" key="8">
    <source>
        <dbReference type="Proteomes" id="UP000290985"/>
    </source>
</evidence>
<protein>
    <recommendedName>
        <fullName evidence="9">Amino acid permease</fullName>
    </recommendedName>
</protein>
<feature type="transmembrane region" description="Helical" evidence="6">
    <location>
        <begin position="160"/>
        <end position="185"/>
    </location>
</feature>
<dbReference type="RefSeq" id="WP_129725214.1">
    <property type="nucleotide sequence ID" value="NZ_LR215036.1"/>
</dbReference>
<feature type="transmembrane region" description="Helical" evidence="6">
    <location>
        <begin position="415"/>
        <end position="438"/>
    </location>
</feature>
<keyword evidence="3 6" id="KW-0812">Transmembrane</keyword>
<evidence type="ECO:0000256" key="4">
    <source>
        <dbReference type="ARBA" id="ARBA00022989"/>
    </source>
</evidence>
<keyword evidence="2" id="KW-1003">Cell membrane</keyword>
<organism evidence="7 8">
    <name type="scientific">Mycoplasmopsis citelli</name>
    <dbReference type="NCBI Taxonomy" id="171281"/>
    <lineage>
        <taxon>Bacteria</taxon>
        <taxon>Bacillati</taxon>
        <taxon>Mycoplasmatota</taxon>
        <taxon>Mycoplasmoidales</taxon>
        <taxon>Metamycoplasmataceae</taxon>
        <taxon>Mycoplasmopsis</taxon>
    </lineage>
</organism>
<dbReference type="GO" id="GO:0022857">
    <property type="term" value="F:transmembrane transporter activity"/>
    <property type="evidence" value="ECO:0007669"/>
    <property type="project" value="InterPro"/>
</dbReference>
<feature type="transmembrane region" description="Helical" evidence="6">
    <location>
        <begin position="465"/>
        <end position="482"/>
    </location>
</feature>
<feature type="transmembrane region" description="Helical" evidence="6">
    <location>
        <begin position="245"/>
        <end position="264"/>
    </location>
</feature>
<feature type="transmembrane region" description="Helical" evidence="6">
    <location>
        <begin position="41"/>
        <end position="60"/>
    </location>
</feature>
<comment type="subcellular location">
    <subcellularLocation>
        <location evidence="1">Cell membrane</location>
        <topology evidence="1">Multi-pass membrane protein</topology>
    </subcellularLocation>
</comment>
<dbReference type="Pfam" id="PF13520">
    <property type="entry name" value="AA_permease_2"/>
    <property type="match status" value="1"/>
</dbReference>
<evidence type="ECO:0008006" key="9">
    <source>
        <dbReference type="Google" id="ProtNLM"/>
    </source>
</evidence>
<evidence type="ECO:0000256" key="3">
    <source>
        <dbReference type="ARBA" id="ARBA00022692"/>
    </source>
</evidence>
<keyword evidence="4 6" id="KW-1133">Transmembrane helix</keyword>
<evidence type="ECO:0000313" key="7">
    <source>
        <dbReference type="EMBL" id="VEU74376.1"/>
    </source>
</evidence>
<dbReference type="Gene3D" id="1.20.1740.10">
    <property type="entry name" value="Amino acid/polyamine transporter I"/>
    <property type="match status" value="1"/>
</dbReference>
<feature type="transmembrane region" description="Helical" evidence="6">
    <location>
        <begin position="92"/>
        <end position="120"/>
    </location>
</feature>
<dbReference type="InterPro" id="IPR002293">
    <property type="entry name" value="AA/rel_permease1"/>
</dbReference>
<proteinExistence type="predicted"/>
<evidence type="ECO:0000256" key="6">
    <source>
        <dbReference type="SAM" id="Phobius"/>
    </source>
</evidence>
<dbReference type="AlphaFoldDB" id="A0A449B1C8"/>
<feature type="transmembrane region" description="Helical" evidence="6">
    <location>
        <begin position="379"/>
        <end position="403"/>
    </location>
</feature>
<dbReference type="PIRSF" id="PIRSF006060">
    <property type="entry name" value="AA_transporter"/>
    <property type="match status" value="1"/>
</dbReference>
<dbReference type="InterPro" id="IPR050367">
    <property type="entry name" value="APC_superfamily"/>
</dbReference>
<dbReference type="OrthoDB" id="396415at2"/>
<dbReference type="Proteomes" id="UP000290985">
    <property type="component" value="Chromosome"/>
</dbReference>
<dbReference type="PANTHER" id="PTHR42770">
    <property type="entry name" value="AMINO ACID TRANSPORTER-RELATED"/>
    <property type="match status" value="1"/>
</dbReference>
<evidence type="ECO:0000256" key="5">
    <source>
        <dbReference type="ARBA" id="ARBA00023136"/>
    </source>
</evidence>
<feature type="transmembrane region" description="Helical" evidence="6">
    <location>
        <begin position="345"/>
        <end position="367"/>
    </location>
</feature>
<dbReference type="GO" id="GO:0005886">
    <property type="term" value="C:plasma membrane"/>
    <property type="evidence" value="ECO:0007669"/>
    <property type="project" value="UniProtKB-SubCell"/>
</dbReference>
<evidence type="ECO:0000256" key="1">
    <source>
        <dbReference type="ARBA" id="ARBA00004651"/>
    </source>
</evidence>
<feature type="transmembrane region" description="Helical" evidence="6">
    <location>
        <begin position="15"/>
        <end position="35"/>
    </location>
</feature>